<dbReference type="Proteomes" id="UP001150238">
    <property type="component" value="Unassembled WGS sequence"/>
</dbReference>
<evidence type="ECO:0000256" key="3">
    <source>
        <dbReference type="ARBA" id="ARBA00022964"/>
    </source>
</evidence>
<evidence type="ECO:0000256" key="2">
    <source>
        <dbReference type="ARBA" id="ARBA00022723"/>
    </source>
</evidence>
<keyword evidence="2" id="KW-0479">Metal-binding</keyword>
<feature type="non-terminal residue" evidence="7">
    <location>
        <position position="1"/>
    </location>
</feature>
<dbReference type="Pfam" id="PF12851">
    <property type="entry name" value="Tet_JBP"/>
    <property type="match status" value="1"/>
</dbReference>
<organism evidence="7 8">
    <name type="scientific">Lentinula lateritia</name>
    <dbReference type="NCBI Taxonomy" id="40482"/>
    <lineage>
        <taxon>Eukaryota</taxon>
        <taxon>Fungi</taxon>
        <taxon>Dikarya</taxon>
        <taxon>Basidiomycota</taxon>
        <taxon>Agaricomycotina</taxon>
        <taxon>Agaricomycetes</taxon>
        <taxon>Agaricomycetidae</taxon>
        <taxon>Agaricales</taxon>
        <taxon>Marasmiineae</taxon>
        <taxon>Omphalotaceae</taxon>
        <taxon>Lentinula</taxon>
    </lineage>
</organism>
<evidence type="ECO:0000313" key="8">
    <source>
        <dbReference type="Proteomes" id="UP001150238"/>
    </source>
</evidence>
<comment type="caution">
    <text evidence="7">The sequence shown here is derived from an EMBL/GenBank/DDBJ whole genome shotgun (WGS) entry which is preliminary data.</text>
</comment>
<keyword evidence="3" id="KW-0223">Dioxygenase</keyword>
<proteinExistence type="predicted"/>
<evidence type="ECO:0000256" key="1">
    <source>
        <dbReference type="ARBA" id="ARBA00001954"/>
    </source>
</evidence>
<keyword evidence="5" id="KW-0408">Iron</keyword>
<dbReference type="GO" id="GO:0051213">
    <property type="term" value="F:dioxygenase activity"/>
    <property type="evidence" value="ECO:0007669"/>
    <property type="project" value="UniProtKB-KW"/>
</dbReference>
<evidence type="ECO:0000313" key="7">
    <source>
        <dbReference type="EMBL" id="KAJ4487133.1"/>
    </source>
</evidence>
<keyword evidence="4" id="KW-0560">Oxidoreductase</keyword>
<dbReference type="EMBL" id="JANVFS010000009">
    <property type="protein sequence ID" value="KAJ4487133.1"/>
    <property type="molecule type" value="Genomic_DNA"/>
</dbReference>
<reference evidence="7" key="1">
    <citation type="submission" date="2022-08" db="EMBL/GenBank/DDBJ databases">
        <authorList>
            <consortium name="DOE Joint Genome Institute"/>
            <person name="Min B."/>
            <person name="Riley R."/>
            <person name="Sierra-Patev S."/>
            <person name="Naranjo-Ortiz M."/>
            <person name="Looney B."/>
            <person name="Konkel Z."/>
            <person name="Slot J.C."/>
            <person name="Sakamoto Y."/>
            <person name="Steenwyk J.L."/>
            <person name="Rokas A."/>
            <person name="Carro J."/>
            <person name="Camarero S."/>
            <person name="Ferreira P."/>
            <person name="Molpeceres G."/>
            <person name="Ruiz-Duenas F.J."/>
            <person name="Serrano A."/>
            <person name="Henrissat B."/>
            <person name="Drula E."/>
            <person name="Hughes K.W."/>
            <person name="Mata J.L."/>
            <person name="Ishikawa N.K."/>
            <person name="Vargas-Isla R."/>
            <person name="Ushijima S."/>
            <person name="Smith C.A."/>
            <person name="Ahrendt S."/>
            <person name="Andreopoulos W."/>
            <person name="He G."/>
            <person name="Labutti K."/>
            <person name="Lipzen A."/>
            <person name="Ng V."/>
            <person name="Sandor L."/>
            <person name="Barry K."/>
            <person name="Martinez A.T."/>
            <person name="Xiao Y."/>
            <person name="Gibbons J.G."/>
            <person name="Terashima K."/>
            <person name="Hibbett D.S."/>
            <person name="Grigoriev I.V."/>
        </authorList>
    </citation>
    <scope>NUCLEOTIDE SEQUENCE</scope>
    <source>
        <strain evidence="7">Sp2 HRB7682 ss15</strain>
    </source>
</reference>
<dbReference type="GO" id="GO:0046872">
    <property type="term" value="F:metal ion binding"/>
    <property type="evidence" value="ECO:0007669"/>
    <property type="project" value="UniProtKB-KW"/>
</dbReference>
<dbReference type="Gene3D" id="3.60.130.30">
    <property type="match status" value="1"/>
</dbReference>
<evidence type="ECO:0000259" key="6">
    <source>
        <dbReference type="Pfam" id="PF12851"/>
    </source>
</evidence>
<feature type="domain" description="2OGFeDO JBP1/TET oxygenase" evidence="6">
    <location>
        <begin position="1"/>
        <end position="72"/>
    </location>
</feature>
<sequence>WNSVFTCLCVISSRISKQHRDSNGDNKFFDILFNLGFCEGAEMWIKELGAHFRYCPGTVFIFSGKLWTHEVPRWMAGERVLYAYFMRPEVLNRFIRSPVGWAQVLS</sequence>
<evidence type="ECO:0000256" key="5">
    <source>
        <dbReference type="ARBA" id="ARBA00023004"/>
    </source>
</evidence>
<dbReference type="AlphaFoldDB" id="A0A9W9ARU1"/>
<protein>
    <recommendedName>
        <fullName evidence="6">2OGFeDO JBP1/TET oxygenase domain-containing protein</fullName>
    </recommendedName>
</protein>
<name>A0A9W9ARU1_9AGAR</name>
<gene>
    <name evidence="7" type="ORF">C8J55DRAFT_423912</name>
</gene>
<evidence type="ECO:0000256" key="4">
    <source>
        <dbReference type="ARBA" id="ARBA00023002"/>
    </source>
</evidence>
<reference evidence="7" key="2">
    <citation type="journal article" date="2023" name="Proc. Natl. Acad. Sci. U.S.A.">
        <title>A global phylogenomic analysis of the shiitake genus Lentinula.</title>
        <authorList>
            <person name="Sierra-Patev S."/>
            <person name="Min B."/>
            <person name="Naranjo-Ortiz M."/>
            <person name="Looney B."/>
            <person name="Konkel Z."/>
            <person name="Slot J.C."/>
            <person name="Sakamoto Y."/>
            <person name="Steenwyk J.L."/>
            <person name="Rokas A."/>
            <person name="Carro J."/>
            <person name="Camarero S."/>
            <person name="Ferreira P."/>
            <person name="Molpeceres G."/>
            <person name="Ruiz-Duenas F.J."/>
            <person name="Serrano A."/>
            <person name="Henrissat B."/>
            <person name="Drula E."/>
            <person name="Hughes K.W."/>
            <person name="Mata J.L."/>
            <person name="Ishikawa N.K."/>
            <person name="Vargas-Isla R."/>
            <person name="Ushijima S."/>
            <person name="Smith C.A."/>
            <person name="Donoghue J."/>
            <person name="Ahrendt S."/>
            <person name="Andreopoulos W."/>
            <person name="He G."/>
            <person name="LaButti K."/>
            <person name="Lipzen A."/>
            <person name="Ng V."/>
            <person name="Riley R."/>
            <person name="Sandor L."/>
            <person name="Barry K."/>
            <person name="Martinez A.T."/>
            <person name="Xiao Y."/>
            <person name="Gibbons J.G."/>
            <person name="Terashima K."/>
            <person name="Grigoriev I.V."/>
            <person name="Hibbett D."/>
        </authorList>
    </citation>
    <scope>NUCLEOTIDE SEQUENCE</scope>
    <source>
        <strain evidence="7">Sp2 HRB7682 ss15</strain>
    </source>
</reference>
<accession>A0A9W9ARU1</accession>
<comment type="cofactor">
    <cofactor evidence="1">
        <name>Fe(2+)</name>
        <dbReference type="ChEBI" id="CHEBI:29033"/>
    </cofactor>
</comment>
<dbReference type="InterPro" id="IPR024779">
    <property type="entry name" value="2OGFeDO_JBP1/TET_oxygenase_dom"/>
</dbReference>